<feature type="region of interest" description="Disordered" evidence="1">
    <location>
        <begin position="1"/>
        <end position="21"/>
    </location>
</feature>
<evidence type="ECO:0000256" key="1">
    <source>
        <dbReference type="SAM" id="MobiDB-lite"/>
    </source>
</evidence>
<accession>A0A2S8F8R3</accession>
<name>A0A2S8F8R3_9BACT</name>
<comment type="caution">
    <text evidence="3">The sequence shown here is derived from an EMBL/GenBank/DDBJ whole genome shotgun (WGS) entry which is preliminary data.</text>
</comment>
<evidence type="ECO:0000313" key="4">
    <source>
        <dbReference type="Proteomes" id="UP000238322"/>
    </source>
</evidence>
<evidence type="ECO:0000256" key="2">
    <source>
        <dbReference type="SAM" id="Phobius"/>
    </source>
</evidence>
<feature type="transmembrane region" description="Helical" evidence="2">
    <location>
        <begin position="118"/>
        <end position="140"/>
    </location>
</feature>
<feature type="transmembrane region" description="Helical" evidence="2">
    <location>
        <begin position="66"/>
        <end position="84"/>
    </location>
</feature>
<evidence type="ECO:0000313" key="3">
    <source>
        <dbReference type="EMBL" id="PQO28535.1"/>
    </source>
</evidence>
<dbReference type="Proteomes" id="UP000238322">
    <property type="component" value="Unassembled WGS sequence"/>
</dbReference>
<feature type="transmembrane region" description="Helical" evidence="2">
    <location>
        <begin position="33"/>
        <end position="54"/>
    </location>
</feature>
<proteinExistence type="predicted"/>
<dbReference type="AlphaFoldDB" id="A0A2S8F8R3"/>
<dbReference type="EMBL" id="PUHY01000016">
    <property type="protein sequence ID" value="PQO28535.1"/>
    <property type="molecule type" value="Genomic_DNA"/>
</dbReference>
<organism evidence="3 4">
    <name type="scientific">Blastopirellula marina</name>
    <dbReference type="NCBI Taxonomy" id="124"/>
    <lineage>
        <taxon>Bacteria</taxon>
        <taxon>Pseudomonadati</taxon>
        <taxon>Planctomycetota</taxon>
        <taxon>Planctomycetia</taxon>
        <taxon>Pirellulales</taxon>
        <taxon>Pirellulaceae</taxon>
        <taxon>Blastopirellula</taxon>
    </lineage>
</organism>
<reference evidence="3 4" key="1">
    <citation type="submission" date="2018-02" db="EMBL/GenBank/DDBJ databases">
        <title>Comparative genomes isolates from brazilian mangrove.</title>
        <authorList>
            <person name="Araujo J.E."/>
            <person name="Taketani R.G."/>
            <person name="Silva M.C.P."/>
            <person name="Loureco M.V."/>
            <person name="Andreote F.D."/>
        </authorList>
    </citation>
    <scope>NUCLEOTIDE SEQUENCE [LARGE SCALE GENOMIC DNA]</scope>
    <source>
        <strain evidence="3 4">Hex-1 MGV</strain>
    </source>
</reference>
<protein>
    <submittedName>
        <fullName evidence="3">Uncharacterized protein</fullName>
    </submittedName>
</protein>
<keyword evidence="2" id="KW-1133">Transmembrane helix</keyword>
<feature type="compositionally biased region" description="Basic and acidic residues" evidence="1">
    <location>
        <begin position="9"/>
        <end position="20"/>
    </location>
</feature>
<feature type="transmembrane region" description="Helical" evidence="2">
    <location>
        <begin position="96"/>
        <end position="113"/>
    </location>
</feature>
<keyword evidence="2" id="KW-0472">Membrane</keyword>
<keyword evidence="2" id="KW-0812">Transmembrane</keyword>
<sequence length="143" mass="16166">MNGPLPEEQPSRHPTDDRSQTEPWWWDGCAPQTLEGCGVGCLLILFCYPFLKLVTSDEDGEFRIQWADGIGLIVLICVMLAYEIQWAGQLNFVQQIWISPLIGLTCGGLLAIVRQKPVWFLVGLNFVPIWWLVAAVVRFYTGL</sequence>
<gene>
    <name evidence="3" type="ORF">C5Y83_28415</name>
</gene>